<sequence>MRKTELEKKILVLEKEVESLKLYIEQQDKNFYALATKVHEMEKKNKQDYFG</sequence>
<dbReference type="RefSeq" id="WP_193751985.1">
    <property type="nucleotide sequence ID" value="NZ_BBXV01000023.1"/>
</dbReference>
<evidence type="ECO:0000313" key="1">
    <source>
        <dbReference type="EMBL" id="GAQ18026.1"/>
    </source>
</evidence>
<comment type="caution">
    <text evidence="1">The sequence shown here is derived from an EMBL/GenBank/DDBJ whole genome shotgun (WGS) entry which is preliminary data.</text>
</comment>
<protein>
    <submittedName>
        <fullName evidence="1">WD repeat-containing protein 65</fullName>
    </submittedName>
</protein>
<reference evidence="2" key="1">
    <citation type="submission" date="2015-07" db="EMBL/GenBank/DDBJ databases">
        <title>Draft Genome Sequence of Oceanobacillus picturae Heshi-B3 that Was Isolated from Fermented Rice Bran with Aging Salted Mackerel, Which Was Named Heshiko as Traditional Fermented Seafood in Japan.</title>
        <authorList>
            <person name="Akuzawa S."/>
            <person name="Nakagawa J."/>
            <person name="Kanekatsu T."/>
            <person name="Kanesaki Y."/>
            <person name="Suzuki T."/>
        </authorList>
    </citation>
    <scope>NUCLEOTIDE SEQUENCE [LARGE SCALE GENOMIC DNA]</scope>
    <source>
        <strain evidence="2">Heshi-B3</strain>
    </source>
</reference>
<accession>A0A0U9H5N0</accession>
<dbReference type="EMBL" id="BBXV01000023">
    <property type="protein sequence ID" value="GAQ18026.1"/>
    <property type="molecule type" value="Genomic_DNA"/>
</dbReference>
<gene>
    <name evidence="1" type="ORF">OPHB3_1965</name>
</gene>
<reference evidence="1 2" key="2">
    <citation type="journal article" date="2016" name="Genome Announc.">
        <title>Draft Genome Sequence of Oceanobacillus picturae Heshi-B3, Isolated from Fermented Rice Bran in a Traditional Japanese Seafood Dish.</title>
        <authorList>
            <person name="Akuzawa S."/>
            <person name="Nagaoka J."/>
            <person name="Kanekatsu M."/>
            <person name="Kanesaki Y."/>
            <person name="Suzuki T."/>
        </authorList>
    </citation>
    <scope>NUCLEOTIDE SEQUENCE [LARGE SCALE GENOMIC DNA]</scope>
    <source>
        <strain evidence="1 2">Heshi-B3</strain>
    </source>
</reference>
<organism evidence="1 2">
    <name type="scientific">Oceanobacillus picturae</name>
    <dbReference type="NCBI Taxonomy" id="171693"/>
    <lineage>
        <taxon>Bacteria</taxon>
        <taxon>Bacillati</taxon>
        <taxon>Bacillota</taxon>
        <taxon>Bacilli</taxon>
        <taxon>Bacillales</taxon>
        <taxon>Bacillaceae</taxon>
        <taxon>Oceanobacillus</taxon>
    </lineage>
</organism>
<dbReference type="Proteomes" id="UP000052946">
    <property type="component" value="Unassembled WGS sequence"/>
</dbReference>
<name>A0A0U9H5N0_9BACI</name>
<proteinExistence type="predicted"/>
<dbReference type="AlphaFoldDB" id="A0A0U9H5N0"/>
<evidence type="ECO:0000313" key="2">
    <source>
        <dbReference type="Proteomes" id="UP000052946"/>
    </source>
</evidence>